<organism evidence="1 2">
    <name type="scientific">Acetitomaculum ruminis DSM 5522</name>
    <dbReference type="NCBI Taxonomy" id="1120918"/>
    <lineage>
        <taxon>Bacteria</taxon>
        <taxon>Bacillati</taxon>
        <taxon>Bacillota</taxon>
        <taxon>Clostridia</taxon>
        <taxon>Lachnospirales</taxon>
        <taxon>Lachnospiraceae</taxon>
        <taxon>Acetitomaculum</taxon>
    </lineage>
</organism>
<dbReference type="EMBL" id="FOJY01000032">
    <property type="protein sequence ID" value="SFB39075.1"/>
    <property type="molecule type" value="Genomic_DNA"/>
</dbReference>
<dbReference type="OrthoDB" id="5363652at2"/>
<dbReference type="AlphaFoldDB" id="A0A1I1AM12"/>
<gene>
    <name evidence="1" type="ORF">SAMN05216249_1329</name>
</gene>
<evidence type="ECO:0000313" key="1">
    <source>
        <dbReference type="EMBL" id="SFB39075.1"/>
    </source>
</evidence>
<accession>A0A1I1AM12</accession>
<dbReference type="Pfam" id="PF07751">
    <property type="entry name" value="Abi_2"/>
    <property type="match status" value="1"/>
</dbReference>
<sequence length="307" mass="35477">MTEKTKKKLKSAEQLIDHMKSKGIKFNLVSEKEAINYLENNNNYFKLAAFRKNYPKHPAGEFEGQYIDLEFAYLKDLAIIDMTLRYTVVHLALDIEHHAKLQLMRGAEAHNEDGYAIIKDYFDSLDDDKRSRAKAEIERNVNSIYCGAIINKHKEAYPIWAFIEIVPFGQLLSFYRFCTDRYKDKKMQNTWYQLMACKEIRNASAHSNCVLNDLTPNSAKYNTSNDVMKSLSAIKGISKNTRKSKMSNARIQQIVTLLYVHRNIVTSAGVLNKGKAKLKDLTDRMDKHADYYQGLDMIRSAFGFLKK</sequence>
<dbReference type="Proteomes" id="UP000198838">
    <property type="component" value="Unassembled WGS sequence"/>
</dbReference>
<protein>
    <submittedName>
        <fullName evidence="1">Abortive infection bacteriophage resistance protein</fullName>
    </submittedName>
</protein>
<dbReference type="RefSeq" id="WP_092874905.1">
    <property type="nucleotide sequence ID" value="NZ_FOJY01000032.1"/>
</dbReference>
<proteinExistence type="predicted"/>
<name>A0A1I1AM12_9FIRM</name>
<dbReference type="InterPro" id="IPR011664">
    <property type="entry name" value="Abi_system_AbiD/AbiF-like"/>
</dbReference>
<evidence type="ECO:0000313" key="2">
    <source>
        <dbReference type="Proteomes" id="UP000198838"/>
    </source>
</evidence>
<keyword evidence="2" id="KW-1185">Reference proteome</keyword>
<dbReference type="STRING" id="1120918.SAMN05216249_1329"/>
<reference evidence="1 2" key="1">
    <citation type="submission" date="2016-10" db="EMBL/GenBank/DDBJ databases">
        <authorList>
            <person name="de Groot N.N."/>
        </authorList>
    </citation>
    <scope>NUCLEOTIDE SEQUENCE [LARGE SCALE GENOMIC DNA]</scope>
    <source>
        <strain evidence="1 2">DSM 5522</strain>
    </source>
</reference>